<keyword evidence="1" id="KW-1133">Transmembrane helix</keyword>
<keyword evidence="1" id="KW-0472">Membrane</keyword>
<evidence type="ECO:0000313" key="4">
    <source>
        <dbReference type="Proteomes" id="UP000177515"/>
    </source>
</evidence>
<name>A0ABM6F3Z8_9BURK</name>
<accession>A0ABM6F3Z8</accession>
<evidence type="ECO:0000259" key="2">
    <source>
        <dbReference type="Pfam" id="PF01957"/>
    </source>
</evidence>
<dbReference type="Proteomes" id="UP000177515">
    <property type="component" value="Chromosome 1"/>
</dbReference>
<feature type="transmembrane region" description="Helical" evidence="1">
    <location>
        <begin position="7"/>
        <end position="35"/>
    </location>
</feature>
<keyword evidence="1" id="KW-0812">Transmembrane</keyword>
<evidence type="ECO:0000313" key="3">
    <source>
        <dbReference type="EMBL" id="AOZ06148.1"/>
    </source>
</evidence>
<proteinExistence type="predicted"/>
<sequence>MTSEYAWFVAAGLLVIAELASGTFYLLMVAIGLLVGGLGGLAGLEPGAQAVLSAVVAVAGIAVLRRTRFGRPKRRTPGSDPNANLDIGQELDVAAWDRYGLSRAPYRGADWSVRLAPGHAAVPGRFRIIEVDGTTLVVVPAAASGGSAGAAA</sequence>
<organism evidence="3 4">
    <name type="scientific">Cupriavidus malaysiensis</name>
    <dbReference type="NCBI Taxonomy" id="367825"/>
    <lineage>
        <taxon>Bacteria</taxon>
        <taxon>Pseudomonadati</taxon>
        <taxon>Pseudomonadota</taxon>
        <taxon>Betaproteobacteria</taxon>
        <taxon>Burkholderiales</taxon>
        <taxon>Burkholderiaceae</taxon>
        <taxon>Cupriavidus</taxon>
    </lineage>
</organism>
<evidence type="ECO:0000256" key="1">
    <source>
        <dbReference type="SAM" id="Phobius"/>
    </source>
</evidence>
<dbReference type="InterPro" id="IPR002810">
    <property type="entry name" value="NfeD-like_C"/>
</dbReference>
<gene>
    <name evidence="3" type="ORF">BKK80_10120</name>
</gene>
<feature type="domain" description="NfeD-like C-terminal" evidence="2">
    <location>
        <begin position="84"/>
        <end position="140"/>
    </location>
</feature>
<keyword evidence="4" id="KW-1185">Reference proteome</keyword>
<protein>
    <submittedName>
        <fullName evidence="3">NfeD-like family protein 1</fullName>
    </submittedName>
</protein>
<feature type="transmembrane region" description="Helical" evidence="1">
    <location>
        <begin position="47"/>
        <end position="65"/>
    </location>
</feature>
<dbReference type="Pfam" id="PF01957">
    <property type="entry name" value="NfeD"/>
    <property type="match status" value="1"/>
</dbReference>
<reference evidence="3 4" key="1">
    <citation type="submission" date="2016-10" db="EMBL/GenBank/DDBJ databases">
        <title>Complete genome sequences of three Cupriavidus strains isolated from various Malaysian environments.</title>
        <authorList>
            <person name="Abdullah A.A.-A."/>
            <person name="Shafie N.A.H."/>
            <person name="Lau N.S."/>
        </authorList>
    </citation>
    <scope>NUCLEOTIDE SEQUENCE [LARGE SCALE GENOMIC DNA]</scope>
    <source>
        <strain evidence="3 4">USMAA1020</strain>
    </source>
</reference>
<dbReference type="RefSeq" id="WP_071012471.1">
    <property type="nucleotide sequence ID" value="NZ_CP017754.1"/>
</dbReference>
<dbReference type="EMBL" id="CP017754">
    <property type="protein sequence ID" value="AOZ06148.1"/>
    <property type="molecule type" value="Genomic_DNA"/>
</dbReference>